<dbReference type="InterPro" id="IPR053772">
    <property type="entry name" value="At1g61320/At1g61330-like"/>
</dbReference>
<evidence type="ECO:0000313" key="2">
    <source>
        <dbReference type="EMBL" id="PRQ41689.1"/>
    </source>
</evidence>
<dbReference type="Gramene" id="PRQ41689">
    <property type="protein sequence ID" value="PRQ41689"/>
    <property type="gene ID" value="RchiOBHm_Chr3g0449531"/>
</dbReference>
<dbReference type="EMBL" id="PDCK01000041">
    <property type="protein sequence ID" value="PRQ41689.1"/>
    <property type="molecule type" value="Genomic_DNA"/>
</dbReference>
<dbReference type="SMART" id="SM00256">
    <property type="entry name" value="FBOX"/>
    <property type="match status" value="1"/>
</dbReference>
<dbReference type="Pfam" id="PF00646">
    <property type="entry name" value="F-box"/>
    <property type="match status" value="1"/>
</dbReference>
<dbReference type="AlphaFoldDB" id="A0A2P6R5L7"/>
<dbReference type="Proteomes" id="UP000238479">
    <property type="component" value="Chromosome 3"/>
</dbReference>
<name>A0A2P6R5L7_ROSCH</name>
<feature type="domain" description="F-box" evidence="1">
    <location>
        <begin position="2"/>
        <end position="50"/>
    </location>
</feature>
<organism evidence="2 3">
    <name type="scientific">Rosa chinensis</name>
    <name type="common">China rose</name>
    <dbReference type="NCBI Taxonomy" id="74649"/>
    <lineage>
        <taxon>Eukaryota</taxon>
        <taxon>Viridiplantae</taxon>
        <taxon>Streptophyta</taxon>
        <taxon>Embryophyta</taxon>
        <taxon>Tracheophyta</taxon>
        <taxon>Spermatophyta</taxon>
        <taxon>Magnoliopsida</taxon>
        <taxon>eudicotyledons</taxon>
        <taxon>Gunneridae</taxon>
        <taxon>Pentapetalae</taxon>
        <taxon>rosids</taxon>
        <taxon>fabids</taxon>
        <taxon>Rosales</taxon>
        <taxon>Rosaceae</taxon>
        <taxon>Rosoideae</taxon>
        <taxon>Rosoideae incertae sedis</taxon>
        <taxon>Rosa</taxon>
    </lineage>
</organism>
<keyword evidence="3" id="KW-1185">Reference proteome</keyword>
<dbReference type="InterPro" id="IPR001810">
    <property type="entry name" value="F-box_dom"/>
</dbReference>
<sequence length="447" mass="51090">MVDRVSALPDDILVSLVSRLPLKEAVATSVLSRRWQNVGLSTMNLRFDAVDGSTDNNFRHYPWKLKEAIEYWKRWKYIDWVNRVVQQYRGKHIEEFRISLPLDSRFSSSINEWIQFAMEKSVERLELDFDLAVSTRFEDYTFPHKLLGICFPSLGCCGYNIGFKSLKVLQIRHVGVTGEVLEYFLSNCPLLERLSVTCAKGLVNLRVVGSSIALKYLVIQNCHNLESIEIRDVNIVSFIYCGYRSTNISNVPLLSEVTVSNRCCPKDFIRVVLNQLSCCLSNIEILKLHLQLGAGHNENPVLPLFANLKHLELLVVANYYKALHHLNSFLKASPYLQRLVLKLQLYSERACMGMGEIEKAADCPHNHLKVVEIVGYRAHKSGVELVMHLIKNGLGLEKIVIDPVRTWRHPNGADKPHTELDEEVKARDHAKQYLEAKMPSTVEFVCL</sequence>
<dbReference type="SUPFAM" id="SSF81383">
    <property type="entry name" value="F-box domain"/>
    <property type="match status" value="1"/>
</dbReference>
<dbReference type="InterPro" id="IPR032675">
    <property type="entry name" value="LRR_dom_sf"/>
</dbReference>
<dbReference type="InterPro" id="IPR036047">
    <property type="entry name" value="F-box-like_dom_sf"/>
</dbReference>
<dbReference type="Gene3D" id="3.80.10.10">
    <property type="entry name" value="Ribonuclease Inhibitor"/>
    <property type="match status" value="1"/>
</dbReference>
<dbReference type="PANTHER" id="PTHR34145:SF68">
    <property type="entry name" value="FBD DOMAIN-CONTAINING PROTEIN"/>
    <property type="match status" value="1"/>
</dbReference>
<dbReference type="STRING" id="74649.A0A2P6R5L7"/>
<reference evidence="2 3" key="1">
    <citation type="journal article" date="2018" name="Nat. Genet.">
        <title>The Rosa genome provides new insights in the design of modern roses.</title>
        <authorList>
            <person name="Bendahmane M."/>
        </authorList>
    </citation>
    <scope>NUCLEOTIDE SEQUENCE [LARGE SCALE GENOMIC DNA]</scope>
    <source>
        <strain evidence="3">cv. Old Blush</strain>
    </source>
</reference>
<proteinExistence type="predicted"/>
<accession>A0A2P6R5L7</accession>
<dbReference type="CDD" id="cd22160">
    <property type="entry name" value="F-box_AtFBL13-like"/>
    <property type="match status" value="1"/>
</dbReference>
<dbReference type="Pfam" id="PF23622">
    <property type="entry name" value="LRR_At1g61320_AtMIF1"/>
    <property type="match status" value="1"/>
</dbReference>
<evidence type="ECO:0000259" key="1">
    <source>
        <dbReference type="PROSITE" id="PS50181"/>
    </source>
</evidence>
<dbReference type="InterPro" id="IPR055357">
    <property type="entry name" value="LRR_At1g61320_AtMIF1"/>
</dbReference>
<dbReference type="OMA" id="QKYTHYL"/>
<dbReference type="PANTHER" id="PTHR34145">
    <property type="entry name" value="OS02G0105600 PROTEIN"/>
    <property type="match status" value="1"/>
</dbReference>
<dbReference type="InterPro" id="IPR053781">
    <property type="entry name" value="F-box_AtFBL13-like"/>
</dbReference>
<evidence type="ECO:0000313" key="3">
    <source>
        <dbReference type="Proteomes" id="UP000238479"/>
    </source>
</evidence>
<protein>
    <submittedName>
        <fullName evidence="2">Putative F-box domain, FBD domain, leucine-rich repeat domain, L domain-containing protein</fullName>
    </submittedName>
</protein>
<dbReference type="SUPFAM" id="SSF52047">
    <property type="entry name" value="RNI-like"/>
    <property type="match status" value="1"/>
</dbReference>
<gene>
    <name evidence="2" type="ORF">RchiOBHm_Chr3g0449531</name>
</gene>
<comment type="caution">
    <text evidence="2">The sequence shown here is derived from an EMBL/GenBank/DDBJ whole genome shotgun (WGS) entry which is preliminary data.</text>
</comment>
<dbReference type="PROSITE" id="PS50181">
    <property type="entry name" value="FBOX"/>
    <property type="match status" value="1"/>
</dbReference>